<proteinExistence type="inferred from homology"/>
<comment type="function">
    <text evidence="6">Cytokinin-activating enzyme working in the direct activation pathway. Phosphoribohydrolase that converts inactive cytokinin nucleotides to the biologically active free-base forms.</text>
</comment>
<dbReference type="PANTHER" id="PTHR31223">
    <property type="entry name" value="LOG FAMILY PROTEIN YJL055W"/>
    <property type="match status" value="1"/>
</dbReference>
<dbReference type="EC" id="3.2.2.n1" evidence="2 6"/>
<dbReference type="OrthoDB" id="414463at2759"/>
<dbReference type="AlphaFoldDB" id="A0A811PQ59"/>
<evidence type="ECO:0000313" key="8">
    <source>
        <dbReference type="EMBL" id="CAD6245212.1"/>
    </source>
</evidence>
<comment type="catalytic activity">
    <reaction evidence="5 6">
        <text>9-ribosyl-trans-zeatin 5'-phosphate + H2O = trans-zeatin + D-ribose 5-phosphate</text>
        <dbReference type="Rhea" id="RHEA:48564"/>
        <dbReference type="ChEBI" id="CHEBI:15377"/>
        <dbReference type="ChEBI" id="CHEBI:16522"/>
        <dbReference type="ChEBI" id="CHEBI:78346"/>
        <dbReference type="ChEBI" id="CHEBI:87947"/>
        <dbReference type="EC" id="3.2.2.n1"/>
    </reaction>
</comment>
<dbReference type="Gene3D" id="3.40.50.450">
    <property type="match status" value="1"/>
</dbReference>
<keyword evidence="6" id="KW-0378">Hydrolase</keyword>
<dbReference type="Pfam" id="PF03641">
    <property type="entry name" value="Lysine_decarbox"/>
    <property type="match status" value="1"/>
</dbReference>
<dbReference type="GO" id="GO:0005634">
    <property type="term" value="C:nucleus"/>
    <property type="evidence" value="ECO:0007669"/>
    <property type="project" value="TreeGrafter"/>
</dbReference>
<evidence type="ECO:0000256" key="3">
    <source>
        <dbReference type="ARBA" id="ARBA00022712"/>
    </source>
</evidence>
<dbReference type="PANTHER" id="PTHR31223:SF40">
    <property type="entry name" value="CYTOKININ RIBOSIDE 5'-MONOPHOSPHATE PHOSPHORIBOHYDROLASE LOGL3-RELATED"/>
    <property type="match status" value="1"/>
</dbReference>
<evidence type="ECO:0000256" key="7">
    <source>
        <dbReference type="SAM" id="MobiDB-lite"/>
    </source>
</evidence>
<dbReference type="Proteomes" id="UP000604825">
    <property type="component" value="Unassembled WGS sequence"/>
</dbReference>
<dbReference type="NCBIfam" id="TIGR00730">
    <property type="entry name" value="Rossman fold protein, TIGR00730 family"/>
    <property type="match status" value="1"/>
</dbReference>
<name>A0A811PQ59_9POAL</name>
<evidence type="ECO:0000313" key="9">
    <source>
        <dbReference type="Proteomes" id="UP000604825"/>
    </source>
</evidence>
<gene>
    <name evidence="8" type="ORF">NCGR_LOCUS29631</name>
</gene>
<protein>
    <recommendedName>
        <fullName evidence="2 6">Cytokinin riboside 5'-monophosphate phosphoribohydrolase</fullName>
        <ecNumber evidence="2 6">3.2.2.n1</ecNumber>
    </recommendedName>
</protein>
<comment type="catalytic activity">
    <reaction evidence="4 6">
        <text>N(6)-(dimethylallyl)adenosine 5'-phosphate + H2O = N(6)-dimethylallyladenine + D-ribose 5-phosphate</text>
        <dbReference type="Rhea" id="RHEA:48560"/>
        <dbReference type="ChEBI" id="CHEBI:15377"/>
        <dbReference type="ChEBI" id="CHEBI:17660"/>
        <dbReference type="ChEBI" id="CHEBI:57526"/>
        <dbReference type="ChEBI" id="CHEBI:78346"/>
        <dbReference type="EC" id="3.2.2.n1"/>
    </reaction>
</comment>
<dbReference type="GO" id="GO:0016799">
    <property type="term" value="F:hydrolase activity, hydrolyzing N-glycosyl compounds"/>
    <property type="evidence" value="ECO:0007669"/>
    <property type="project" value="TreeGrafter"/>
</dbReference>
<organism evidence="8 9">
    <name type="scientific">Miscanthus lutarioriparius</name>
    <dbReference type="NCBI Taxonomy" id="422564"/>
    <lineage>
        <taxon>Eukaryota</taxon>
        <taxon>Viridiplantae</taxon>
        <taxon>Streptophyta</taxon>
        <taxon>Embryophyta</taxon>
        <taxon>Tracheophyta</taxon>
        <taxon>Spermatophyta</taxon>
        <taxon>Magnoliopsida</taxon>
        <taxon>Liliopsida</taxon>
        <taxon>Poales</taxon>
        <taxon>Poaceae</taxon>
        <taxon>PACMAD clade</taxon>
        <taxon>Panicoideae</taxon>
        <taxon>Andropogonodae</taxon>
        <taxon>Andropogoneae</taxon>
        <taxon>Saccharinae</taxon>
        <taxon>Miscanthus</taxon>
    </lineage>
</organism>
<dbReference type="GO" id="GO:0005829">
    <property type="term" value="C:cytosol"/>
    <property type="evidence" value="ECO:0007669"/>
    <property type="project" value="TreeGrafter"/>
</dbReference>
<comment type="caution">
    <text evidence="8">The sequence shown here is derived from an EMBL/GenBank/DDBJ whole genome shotgun (WGS) entry which is preliminary data.</text>
</comment>
<dbReference type="InterPro" id="IPR005269">
    <property type="entry name" value="LOG"/>
</dbReference>
<evidence type="ECO:0000256" key="5">
    <source>
        <dbReference type="ARBA" id="ARBA00049153"/>
    </source>
</evidence>
<dbReference type="GO" id="GO:0009691">
    <property type="term" value="P:cytokinin biosynthetic process"/>
    <property type="evidence" value="ECO:0007669"/>
    <property type="project" value="UniProtKB-UniRule"/>
</dbReference>
<feature type="region of interest" description="Disordered" evidence="7">
    <location>
        <begin position="125"/>
        <end position="169"/>
    </location>
</feature>
<evidence type="ECO:0000256" key="2">
    <source>
        <dbReference type="ARBA" id="ARBA00012205"/>
    </source>
</evidence>
<accession>A0A811PQ59</accession>
<evidence type="ECO:0000256" key="4">
    <source>
        <dbReference type="ARBA" id="ARBA00047718"/>
    </source>
</evidence>
<keyword evidence="9" id="KW-1185">Reference proteome</keyword>
<evidence type="ECO:0000256" key="6">
    <source>
        <dbReference type="RuleBase" id="RU363015"/>
    </source>
</evidence>
<comment type="similarity">
    <text evidence="1 6">Belongs to the LOG family.</text>
</comment>
<evidence type="ECO:0000256" key="1">
    <source>
        <dbReference type="ARBA" id="ARBA00006763"/>
    </source>
</evidence>
<reference evidence="8" key="1">
    <citation type="submission" date="2020-10" db="EMBL/GenBank/DDBJ databases">
        <authorList>
            <person name="Han B."/>
            <person name="Lu T."/>
            <person name="Zhao Q."/>
            <person name="Huang X."/>
            <person name="Zhao Y."/>
        </authorList>
    </citation>
    <scope>NUCLEOTIDE SEQUENCE</scope>
</reference>
<dbReference type="InterPro" id="IPR031100">
    <property type="entry name" value="LOG_fam"/>
</dbReference>
<dbReference type="EMBL" id="CAJGYO010000007">
    <property type="protein sequence ID" value="CAD6245212.1"/>
    <property type="molecule type" value="Genomic_DNA"/>
</dbReference>
<keyword evidence="3 6" id="KW-0203">Cytokinin biosynthesis</keyword>
<dbReference type="SUPFAM" id="SSF102405">
    <property type="entry name" value="MCP/YpsA-like"/>
    <property type="match status" value="1"/>
</dbReference>
<sequence>MHQWKAEMARQCDALIALPGGYGTLEELFQVITWAQLGIHHKPIGLLNVDGYYNTLLAFIDQTMEEGFVSHSARQIVVHAPNAQELIEKLENYVPYNDIVLAELNWKTEIVSDPGDVSRIIGIGTDEISPPLEGPSPPLPSIKENNDLPTTDETHANPVVGGDVILSPK</sequence>